<feature type="chain" id="PRO_5023129198" description="Lipoprotein" evidence="8">
    <location>
        <begin position="29"/>
        <end position="68"/>
    </location>
</feature>
<dbReference type="KEGG" id="cof:FOZ74_11910"/>
<keyword evidence="6" id="KW-0449">Lipoprotein</keyword>
<dbReference type="NCBIfam" id="NF047847">
    <property type="entry name" value="SS_mature_LptM"/>
    <property type="match status" value="1"/>
</dbReference>
<feature type="region of interest" description="Disordered" evidence="7">
    <location>
        <begin position="42"/>
        <end position="68"/>
    </location>
</feature>
<organism evidence="9 10">
    <name type="scientific">Comamonas flocculans</name>
    <dbReference type="NCBI Taxonomy" id="2597701"/>
    <lineage>
        <taxon>Bacteria</taxon>
        <taxon>Pseudomonadati</taxon>
        <taxon>Pseudomonadota</taxon>
        <taxon>Betaproteobacteria</taxon>
        <taxon>Burkholderiales</taxon>
        <taxon>Comamonadaceae</taxon>
        <taxon>Comamonas</taxon>
    </lineage>
</organism>
<dbReference type="AlphaFoldDB" id="A0A5B8RZL7"/>
<keyword evidence="5" id="KW-0998">Cell outer membrane</keyword>
<name>A0A5B8RZL7_9BURK</name>
<accession>A0A5B8RZL7</accession>
<gene>
    <name evidence="9" type="ORF">FOZ74_11910</name>
</gene>
<dbReference type="PROSITE" id="PS51257">
    <property type="entry name" value="PROKAR_LIPOPROTEIN"/>
    <property type="match status" value="1"/>
</dbReference>
<evidence type="ECO:0000256" key="6">
    <source>
        <dbReference type="ARBA" id="ARBA00023288"/>
    </source>
</evidence>
<keyword evidence="4" id="KW-0564">Palmitate</keyword>
<dbReference type="RefSeq" id="WP_146913265.1">
    <property type="nucleotide sequence ID" value="NZ_CP042344.1"/>
</dbReference>
<evidence type="ECO:0000313" key="10">
    <source>
        <dbReference type="Proteomes" id="UP000321199"/>
    </source>
</evidence>
<evidence type="ECO:0000256" key="2">
    <source>
        <dbReference type="ARBA" id="ARBA00022729"/>
    </source>
</evidence>
<keyword evidence="2 8" id="KW-0732">Signal</keyword>
<evidence type="ECO:0000256" key="8">
    <source>
        <dbReference type="SAM" id="SignalP"/>
    </source>
</evidence>
<dbReference type="InterPro" id="IPR032831">
    <property type="entry name" value="LptM_cons"/>
</dbReference>
<dbReference type="EMBL" id="CP042344">
    <property type="protein sequence ID" value="QEA13675.1"/>
    <property type="molecule type" value="Genomic_DNA"/>
</dbReference>
<feature type="signal peptide" evidence="8">
    <location>
        <begin position="1"/>
        <end position="28"/>
    </location>
</feature>
<evidence type="ECO:0000256" key="4">
    <source>
        <dbReference type="ARBA" id="ARBA00023139"/>
    </source>
</evidence>
<keyword evidence="10" id="KW-1185">Reference proteome</keyword>
<evidence type="ECO:0000256" key="1">
    <source>
        <dbReference type="ARBA" id="ARBA00004459"/>
    </source>
</evidence>
<reference evidence="9 10" key="1">
    <citation type="submission" date="2019-07" db="EMBL/GenBank/DDBJ databases">
        <title>Complete genome sequence of Comamonas sp. NLF 7-7 isolated from livestock.</title>
        <authorList>
            <person name="Kim D.H."/>
            <person name="Kim J.G."/>
        </authorList>
    </citation>
    <scope>NUCLEOTIDE SEQUENCE [LARGE SCALE GENOMIC DNA]</scope>
    <source>
        <strain evidence="9 10">NLF 7-7</strain>
    </source>
</reference>
<dbReference type="Pfam" id="PF13627">
    <property type="entry name" value="LptM_cons"/>
    <property type="match status" value="1"/>
</dbReference>
<protein>
    <recommendedName>
        <fullName evidence="11">Lipoprotein</fullName>
    </recommendedName>
</protein>
<comment type="subcellular location">
    <subcellularLocation>
        <location evidence="1">Cell outer membrane</location>
        <topology evidence="1">Lipid-anchor</topology>
    </subcellularLocation>
</comment>
<dbReference type="Proteomes" id="UP000321199">
    <property type="component" value="Chromosome"/>
</dbReference>
<evidence type="ECO:0000256" key="7">
    <source>
        <dbReference type="SAM" id="MobiDB-lite"/>
    </source>
</evidence>
<dbReference type="GO" id="GO:0009279">
    <property type="term" value="C:cell outer membrane"/>
    <property type="evidence" value="ECO:0007669"/>
    <property type="project" value="UniProtKB-SubCell"/>
</dbReference>
<sequence length="68" mass="6746">MPTIRQHSLSASLTLAACALLLASCGQRGPLYLPAPEAAGVPAQAPAAASAPAPQTTQDAATPARKQP</sequence>
<keyword evidence="3" id="KW-0472">Membrane</keyword>
<evidence type="ECO:0008006" key="11">
    <source>
        <dbReference type="Google" id="ProtNLM"/>
    </source>
</evidence>
<evidence type="ECO:0000313" key="9">
    <source>
        <dbReference type="EMBL" id="QEA13675.1"/>
    </source>
</evidence>
<proteinExistence type="predicted"/>
<evidence type="ECO:0000256" key="3">
    <source>
        <dbReference type="ARBA" id="ARBA00023136"/>
    </source>
</evidence>
<evidence type="ECO:0000256" key="5">
    <source>
        <dbReference type="ARBA" id="ARBA00023237"/>
    </source>
</evidence>